<dbReference type="PANTHER" id="PTHR34388:SF1">
    <property type="entry name" value="DNA POLYMERASE III SUBUNIT DELTA"/>
    <property type="match status" value="1"/>
</dbReference>
<evidence type="ECO:0000256" key="6">
    <source>
        <dbReference type="ARBA" id="ARBA00022932"/>
    </source>
</evidence>
<dbReference type="AlphaFoldDB" id="R7RRV3"/>
<feature type="domain" description="DNA polymerase III delta subunit-like C-terminal" evidence="10">
    <location>
        <begin position="209"/>
        <end position="325"/>
    </location>
</feature>
<feature type="domain" description="DNA polymerase III delta N-terminal" evidence="9">
    <location>
        <begin position="21"/>
        <end position="137"/>
    </location>
</feature>
<dbReference type="InterPro" id="IPR008921">
    <property type="entry name" value="DNA_pol3_clamp-load_cplx_C"/>
</dbReference>
<evidence type="ECO:0000256" key="5">
    <source>
        <dbReference type="ARBA" id="ARBA00022705"/>
    </source>
</evidence>
<dbReference type="Pfam" id="PF06144">
    <property type="entry name" value="DNA_pol3_delta"/>
    <property type="match status" value="1"/>
</dbReference>
<dbReference type="Pfam" id="PF21694">
    <property type="entry name" value="DNA_pol3_delta_C"/>
    <property type="match status" value="1"/>
</dbReference>
<evidence type="ECO:0000256" key="4">
    <source>
        <dbReference type="ARBA" id="ARBA00022695"/>
    </source>
</evidence>
<dbReference type="SUPFAM" id="SSF48019">
    <property type="entry name" value="post-AAA+ oligomerization domain-like"/>
    <property type="match status" value="1"/>
</dbReference>
<evidence type="ECO:0000256" key="8">
    <source>
        <dbReference type="ARBA" id="ARBA00049244"/>
    </source>
</evidence>
<dbReference type="Gene3D" id="1.10.8.60">
    <property type="match status" value="1"/>
</dbReference>
<comment type="similarity">
    <text evidence="7">Belongs to the DNA polymerase HolA subunit family.</text>
</comment>
<dbReference type="GO" id="GO:0009360">
    <property type="term" value="C:DNA polymerase III complex"/>
    <property type="evidence" value="ECO:0007669"/>
    <property type="project" value="InterPro"/>
</dbReference>
<dbReference type="EC" id="2.7.7.7" evidence="1"/>
<proteinExistence type="inferred from homology"/>
<dbReference type="NCBIfam" id="TIGR01128">
    <property type="entry name" value="holA"/>
    <property type="match status" value="1"/>
</dbReference>
<evidence type="ECO:0000256" key="2">
    <source>
        <dbReference type="ARBA" id="ARBA00017703"/>
    </source>
</evidence>
<evidence type="ECO:0000313" key="12">
    <source>
        <dbReference type="Proteomes" id="UP000014923"/>
    </source>
</evidence>
<dbReference type="HOGENOM" id="CLU_044694_2_0_9"/>
<comment type="catalytic activity">
    <reaction evidence="8">
        <text>DNA(n) + a 2'-deoxyribonucleoside 5'-triphosphate = DNA(n+1) + diphosphate</text>
        <dbReference type="Rhea" id="RHEA:22508"/>
        <dbReference type="Rhea" id="RHEA-COMP:17339"/>
        <dbReference type="Rhea" id="RHEA-COMP:17340"/>
        <dbReference type="ChEBI" id="CHEBI:33019"/>
        <dbReference type="ChEBI" id="CHEBI:61560"/>
        <dbReference type="ChEBI" id="CHEBI:173112"/>
        <dbReference type="EC" id="2.7.7.7"/>
    </reaction>
</comment>
<evidence type="ECO:0000259" key="9">
    <source>
        <dbReference type="Pfam" id="PF06144"/>
    </source>
</evidence>
<name>R7RRV3_9CLOT</name>
<keyword evidence="3" id="KW-0808">Transferase</keyword>
<dbReference type="Gene3D" id="1.20.272.10">
    <property type="match status" value="1"/>
</dbReference>
<dbReference type="InterPro" id="IPR048466">
    <property type="entry name" value="DNA_pol3_delta-like_C"/>
</dbReference>
<evidence type="ECO:0000256" key="3">
    <source>
        <dbReference type="ARBA" id="ARBA00022679"/>
    </source>
</evidence>
<organism evidence="11 12">
    <name type="scientific">Thermobrachium celere DSM 8682</name>
    <dbReference type="NCBI Taxonomy" id="941824"/>
    <lineage>
        <taxon>Bacteria</taxon>
        <taxon>Bacillati</taxon>
        <taxon>Bacillota</taxon>
        <taxon>Clostridia</taxon>
        <taxon>Eubacteriales</taxon>
        <taxon>Clostridiaceae</taxon>
        <taxon>Thermobrachium</taxon>
    </lineage>
</organism>
<evidence type="ECO:0000313" key="11">
    <source>
        <dbReference type="EMBL" id="CDF58086.1"/>
    </source>
</evidence>
<evidence type="ECO:0000256" key="7">
    <source>
        <dbReference type="ARBA" id="ARBA00034754"/>
    </source>
</evidence>
<sequence length="328" mass="38464">MEIKTINDFKKNIKNIESLVLIYGQEKAIINETINLIYNLIDQFREINISIYDGENITIDSIINACETTPFMSNRKIVHIKNAQHIFLNNSISNELSKYINTLSNNTILLFSCYTDIDKSNNLYKAIRNKGMIVEYKKLKGLDLQNYIFNYLSLHNKSITKSNLLYLTSELSAGSENIDLELNKLIDFLGEKRVVEKDDIDSIVTKSIENNVFKLIDFILNKDVDNAIRTYKNMIFLGEEEIMILYMIFRNFKIMYLLKVYFNNYDEVIKKYNIKDFALKNYLRFLKNYSLDEIVYAIKRCYLYDIKIKTGDLQSENGVENLIIELCA</sequence>
<dbReference type="SUPFAM" id="SSF52540">
    <property type="entry name" value="P-loop containing nucleoside triphosphate hydrolases"/>
    <property type="match status" value="1"/>
</dbReference>
<dbReference type="Gene3D" id="3.40.50.300">
    <property type="entry name" value="P-loop containing nucleotide triphosphate hydrolases"/>
    <property type="match status" value="1"/>
</dbReference>
<keyword evidence="5" id="KW-0235">DNA replication</keyword>
<keyword evidence="12" id="KW-1185">Reference proteome</keyword>
<dbReference type="GO" id="GO:0006261">
    <property type="term" value="P:DNA-templated DNA replication"/>
    <property type="evidence" value="ECO:0007669"/>
    <property type="project" value="TreeGrafter"/>
</dbReference>
<accession>R7RRV3</accession>
<dbReference type="GO" id="GO:0003887">
    <property type="term" value="F:DNA-directed DNA polymerase activity"/>
    <property type="evidence" value="ECO:0007669"/>
    <property type="project" value="UniProtKB-KW"/>
</dbReference>
<dbReference type="Proteomes" id="UP000014923">
    <property type="component" value="Unassembled WGS sequence"/>
</dbReference>
<dbReference type="OrthoDB" id="9775929at2"/>
<dbReference type="InterPro" id="IPR010372">
    <property type="entry name" value="DNA_pol3_delta_N"/>
</dbReference>
<dbReference type="RefSeq" id="WP_018661838.1">
    <property type="nucleotide sequence ID" value="NZ_HF952018.1"/>
</dbReference>
<dbReference type="InterPro" id="IPR005790">
    <property type="entry name" value="DNA_polIII_delta"/>
</dbReference>
<dbReference type="InterPro" id="IPR027417">
    <property type="entry name" value="P-loop_NTPase"/>
</dbReference>
<dbReference type="PANTHER" id="PTHR34388">
    <property type="entry name" value="DNA POLYMERASE III SUBUNIT DELTA"/>
    <property type="match status" value="1"/>
</dbReference>
<dbReference type="EMBL" id="CAVN010000093">
    <property type="protein sequence ID" value="CDF58086.1"/>
    <property type="molecule type" value="Genomic_DNA"/>
</dbReference>
<keyword evidence="4" id="KW-0548">Nucleotidyltransferase</keyword>
<gene>
    <name evidence="11" type="ORF">TCEL_02000</name>
</gene>
<protein>
    <recommendedName>
        <fullName evidence="2">DNA polymerase III subunit delta</fullName>
        <ecNumber evidence="1">2.7.7.7</ecNumber>
    </recommendedName>
</protein>
<evidence type="ECO:0000256" key="1">
    <source>
        <dbReference type="ARBA" id="ARBA00012417"/>
    </source>
</evidence>
<evidence type="ECO:0000259" key="10">
    <source>
        <dbReference type="Pfam" id="PF21694"/>
    </source>
</evidence>
<reference evidence="11" key="1">
    <citation type="submission" date="2013-03" db="EMBL/GenBank/DDBJ databases">
        <title>Draft genome sequence of the hydrogen-ethanol-producing anaerobic alkalithermophilic Caloramator celere.</title>
        <authorList>
            <person name="Ciranna A."/>
            <person name="Larjo A."/>
            <person name="Kivisto A."/>
            <person name="Santala V."/>
            <person name="Roos C."/>
            <person name="Karp M."/>
        </authorList>
    </citation>
    <scope>NUCLEOTIDE SEQUENCE [LARGE SCALE GENOMIC DNA]</scope>
    <source>
        <strain evidence="11">DSM 8682</strain>
    </source>
</reference>
<dbReference type="GO" id="GO:0003677">
    <property type="term" value="F:DNA binding"/>
    <property type="evidence" value="ECO:0007669"/>
    <property type="project" value="InterPro"/>
</dbReference>
<dbReference type="eggNOG" id="COG1466">
    <property type="taxonomic scope" value="Bacteria"/>
</dbReference>
<keyword evidence="6" id="KW-0239">DNA-directed DNA polymerase</keyword>
<comment type="caution">
    <text evidence="11">The sequence shown here is derived from an EMBL/GenBank/DDBJ whole genome shotgun (WGS) entry which is preliminary data.</text>
</comment>